<evidence type="ECO:0000313" key="2">
    <source>
        <dbReference type="Proteomes" id="UP001153269"/>
    </source>
</evidence>
<name>A0A9N7VES9_PLEPL</name>
<comment type="caution">
    <text evidence="1">The sequence shown here is derived from an EMBL/GenBank/DDBJ whole genome shotgun (WGS) entry which is preliminary data.</text>
</comment>
<dbReference type="AlphaFoldDB" id="A0A9N7VES9"/>
<proteinExistence type="predicted"/>
<protein>
    <submittedName>
        <fullName evidence="1">Uncharacterized protein</fullName>
    </submittedName>
</protein>
<dbReference type="Proteomes" id="UP001153269">
    <property type="component" value="Unassembled WGS sequence"/>
</dbReference>
<evidence type="ECO:0000313" key="1">
    <source>
        <dbReference type="EMBL" id="CAB1447978.1"/>
    </source>
</evidence>
<reference evidence="1" key="1">
    <citation type="submission" date="2020-03" db="EMBL/GenBank/DDBJ databases">
        <authorList>
            <person name="Weist P."/>
        </authorList>
    </citation>
    <scope>NUCLEOTIDE SEQUENCE</scope>
</reference>
<gene>
    <name evidence="1" type="ORF">PLEPLA_LOCUS35643</name>
</gene>
<accession>A0A9N7VES9</accession>
<organism evidence="1 2">
    <name type="scientific">Pleuronectes platessa</name>
    <name type="common">European plaice</name>
    <dbReference type="NCBI Taxonomy" id="8262"/>
    <lineage>
        <taxon>Eukaryota</taxon>
        <taxon>Metazoa</taxon>
        <taxon>Chordata</taxon>
        <taxon>Craniata</taxon>
        <taxon>Vertebrata</taxon>
        <taxon>Euteleostomi</taxon>
        <taxon>Actinopterygii</taxon>
        <taxon>Neopterygii</taxon>
        <taxon>Teleostei</taxon>
        <taxon>Neoteleostei</taxon>
        <taxon>Acanthomorphata</taxon>
        <taxon>Carangaria</taxon>
        <taxon>Pleuronectiformes</taxon>
        <taxon>Pleuronectoidei</taxon>
        <taxon>Pleuronectidae</taxon>
        <taxon>Pleuronectes</taxon>
    </lineage>
</organism>
<dbReference type="EMBL" id="CADEAL010003961">
    <property type="protein sequence ID" value="CAB1447978.1"/>
    <property type="molecule type" value="Genomic_DNA"/>
</dbReference>
<keyword evidence="2" id="KW-1185">Reference proteome</keyword>
<sequence length="144" mass="15578">MNVTVFFPQTHPSAAAEGGSATLAERFSHSRHRGAVRLADSCPAGRKVPAASSSSPGQIGQIIVIVDESFMGSVDRAKAEPKSNRLVLRRCDSSIGNPFTKRLRYLFRVLGLLMWTLFSASLREPLGSRSPSVVDVANEAVCEY</sequence>